<evidence type="ECO:0000313" key="5">
    <source>
        <dbReference type="EMBL" id="MDJ1133223.1"/>
    </source>
</evidence>
<sequence length="176" mass="19546">MALKQGYSMQDCSLARTLELVGERWTMLVIRDAFYGVRRYSDFLAHLDIPRAVLSTRLRTLTDSGVLARQRYEVSPPRDEYVLTDKGRALWPALFALLMWGQVHASGATAVRRYYAHAACGERLAPDGGCPSCEVAAVPPADIEIHPAPGSGARQDPVSRALMRPHRLLERLETDA</sequence>
<organism evidence="5 6">
    <name type="scientific">Streptomyces iconiensis</name>
    <dbReference type="NCBI Taxonomy" id="1384038"/>
    <lineage>
        <taxon>Bacteria</taxon>
        <taxon>Bacillati</taxon>
        <taxon>Actinomycetota</taxon>
        <taxon>Actinomycetes</taxon>
        <taxon>Kitasatosporales</taxon>
        <taxon>Streptomycetaceae</taxon>
        <taxon>Streptomyces</taxon>
    </lineage>
</organism>
<gene>
    <name evidence="5" type="ORF">NMN56_014870</name>
</gene>
<dbReference type="EMBL" id="JANCPR020000013">
    <property type="protein sequence ID" value="MDJ1133223.1"/>
    <property type="molecule type" value="Genomic_DNA"/>
</dbReference>
<dbReference type="PANTHER" id="PTHR33204:SF18">
    <property type="entry name" value="TRANSCRIPTIONAL REGULATORY PROTEIN"/>
    <property type="match status" value="1"/>
</dbReference>
<evidence type="ECO:0000256" key="1">
    <source>
        <dbReference type="ARBA" id="ARBA00023015"/>
    </source>
</evidence>
<dbReference type="InterPro" id="IPR002577">
    <property type="entry name" value="HTH_HxlR"/>
</dbReference>
<comment type="caution">
    <text evidence="5">The sequence shown here is derived from an EMBL/GenBank/DDBJ whole genome shotgun (WGS) entry which is preliminary data.</text>
</comment>
<evidence type="ECO:0000256" key="3">
    <source>
        <dbReference type="ARBA" id="ARBA00023163"/>
    </source>
</evidence>
<dbReference type="Proteomes" id="UP001214441">
    <property type="component" value="Unassembled WGS sequence"/>
</dbReference>
<keyword evidence="3" id="KW-0804">Transcription</keyword>
<dbReference type="InterPro" id="IPR036390">
    <property type="entry name" value="WH_DNA-bd_sf"/>
</dbReference>
<dbReference type="RefSeq" id="WP_274043724.1">
    <property type="nucleotide sequence ID" value="NZ_JANCPR020000013.1"/>
</dbReference>
<evidence type="ECO:0000259" key="4">
    <source>
        <dbReference type="PROSITE" id="PS51118"/>
    </source>
</evidence>
<keyword evidence="2" id="KW-0238">DNA-binding</keyword>
<protein>
    <submittedName>
        <fullName evidence="5">Helix-turn-helix domain-containing protein</fullName>
    </submittedName>
</protein>
<evidence type="ECO:0000313" key="6">
    <source>
        <dbReference type="Proteomes" id="UP001214441"/>
    </source>
</evidence>
<dbReference type="PANTHER" id="PTHR33204">
    <property type="entry name" value="TRANSCRIPTIONAL REGULATOR, MARR FAMILY"/>
    <property type="match status" value="1"/>
</dbReference>
<evidence type="ECO:0000256" key="2">
    <source>
        <dbReference type="ARBA" id="ARBA00023125"/>
    </source>
</evidence>
<dbReference type="Gene3D" id="1.10.10.10">
    <property type="entry name" value="Winged helix-like DNA-binding domain superfamily/Winged helix DNA-binding domain"/>
    <property type="match status" value="1"/>
</dbReference>
<keyword evidence="6" id="KW-1185">Reference proteome</keyword>
<name>A0ABT6ZVX4_9ACTN</name>
<dbReference type="SUPFAM" id="SSF46785">
    <property type="entry name" value="Winged helix' DNA-binding domain"/>
    <property type="match status" value="1"/>
</dbReference>
<dbReference type="Pfam" id="PF01638">
    <property type="entry name" value="HxlR"/>
    <property type="match status" value="1"/>
</dbReference>
<accession>A0ABT6ZVX4</accession>
<dbReference type="PROSITE" id="PS51118">
    <property type="entry name" value="HTH_HXLR"/>
    <property type="match status" value="1"/>
</dbReference>
<dbReference type="InterPro" id="IPR036388">
    <property type="entry name" value="WH-like_DNA-bd_sf"/>
</dbReference>
<reference evidence="5 6" key="1">
    <citation type="submission" date="2023-05" db="EMBL/GenBank/DDBJ databases">
        <title>Streptantibioticus silvisoli sp. nov., acidotolerant actinomycetes 1 from pine litter.</title>
        <authorList>
            <person name="Swiecimska M."/>
            <person name="Golinska P."/>
            <person name="Sangal V."/>
            <person name="Wachnowicz B."/>
            <person name="Goodfellow M."/>
        </authorList>
    </citation>
    <scope>NUCLEOTIDE SEQUENCE [LARGE SCALE GENOMIC DNA]</scope>
    <source>
        <strain evidence="5 6">DSM 42109</strain>
    </source>
</reference>
<keyword evidence="1" id="KW-0805">Transcription regulation</keyword>
<proteinExistence type="predicted"/>
<feature type="domain" description="HTH hxlR-type" evidence="4">
    <location>
        <begin position="12"/>
        <end position="109"/>
    </location>
</feature>